<feature type="transmembrane region" description="Helical" evidence="7">
    <location>
        <begin position="303"/>
        <end position="322"/>
    </location>
</feature>
<feature type="transmembrane region" description="Helical" evidence="7">
    <location>
        <begin position="114"/>
        <end position="138"/>
    </location>
</feature>
<dbReference type="InterPro" id="IPR050809">
    <property type="entry name" value="UgpAE/MalFG_permease"/>
</dbReference>
<keyword evidence="3" id="KW-1003">Cell membrane</keyword>
<feature type="transmembrane region" description="Helical" evidence="7">
    <location>
        <begin position="150"/>
        <end position="169"/>
    </location>
</feature>
<dbReference type="GO" id="GO:0005886">
    <property type="term" value="C:plasma membrane"/>
    <property type="evidence" value="ECO:0007669"/>
    <property type="project" value="UniProtKB-SubCell"/>
</dbReference>
<evidence type="ECO:0000256" key="8">
    <source>
        <dbReference type="SAM" id="MobiDB-lite"/>
    </source>
</evidence>
<dbReference type="RefSeq" id="WP_111321594.1">
    <property type="nucleotide sequence ID" value="NZ_BIFX01000001.1"/>
</dbReference>
<proteinExistence type="inferred from homology"/>
<feature type="transmembrane region" description="Helical" evidence="7">
    <location>
        <begin position="210"/>
        <end position="229"/>
    </location>
</feature>
<dbReference type="Proteomes" id="UP000248806">
    <property type="component" value="Unassembled WGS sequence"/>
</dbReference>
<evidence type="ECO:0000256" key="2">
    <source>
        <dbReference type="ARBA" id="ARBA00022448"/>
    </source>
</evidence>
<comment type="subcellular location">
    <subcellularLocation>
        <location evidence="1 7">Cell membrane</location>
        <topology evidence="1 7">Multi-pass membrane protein</topology>
    </subcellularLocation>
</comment>
<dbReference type="InterPro" id="IPR000515">
    <property type="entry name" value="MetI-like"/>
</dbReference>
<feature type="compositionally biased region" description="Polar residues" evidence="8">
    <location>
        <begin position="1"/>
        <end position="28"/>
    </location>
</feature>
<dbReference type="EMBL" id="QKUF01000005">
    <property type="protein sequence ID" value="PZW32088.1"/>
    <property type="molecule type" value="Genomic_DNA"/>
</dbReference>
<dbReference type="GO" id="GO:0055085">
    <property type="term" value="P:transmembrane transport"/>
    <property type="evidence" value="ECO:0007669"/>
    <property type="project" value="InterPro"/>
</dbReference>
<protein>
    <submittedName>
        <fullName evidence="10">Putative aldouronate transport system permease protein</fullName>
    </submittedName>
</protein>
<comment type="similarity">
    <text evidence="7">Belongs to the binding-protein-dependent transport system permease family.</text>
</comment>
<evidence type="ECO:0000313" key="11">
    <source>
        <dbReference type="Proteomes" id="UP000248806"/>
    </source>
</evidence>
<feature type="domain" description="ABC transmembrane type-1" evidence="9">
    <location>
        <begin position="110"/>
        <end position="324"/>
    </location>
</feature>
<accession>A0A326UIZ3</accession>
<evidence type="ECO:0000313" key="10">
    <source>
        <dbReference type="EMBL" id="PZW32088.1"/>
    </source>
</evidence>
<evidence type="ECO:0000256" key="7">
    <source>
        <dbReference type="RuleBase" id="RU363032"/>
    </source>
</evidence>
<dbReference type="Pfam" id="PF00528">
    <property type="entry name" value="BPD_transp_1"/>
    <property type="match status" value="1"/>
</dbReference>
<keyword evidence="11" id="KW-1185">Reference proteome</keyword>
<dbReference type="InterPro" id="IPR035906">
    <property type="entry name" value="MetI-like_sf"/>
</dbReference>
<keyword evidence="2 7" id="KW-0813">Transport</keyword>
<evidence type="ECO:0000256" key="5">
    <source>
        <dbReference type="ARBA" id="ARBA00022989"/>
    </source>
</evidence>
<dbReference type="SUPFAM" id="SSF161098">
    <property type="entry name" value="MetI-like"/>
    <property type="match status" value="1"/>
</dbReference>
<evidence type="ECO:0000256" key="3">
    <source>
        <dbReference type="ARBA" id="ARBA00022475"/>
    </source>
</evidence>
<dbReference type="PROSITE" id="PS50928">
    <property type="entry name" value="ABC_TM1"/>
    <property type="match status" value="1"/>
</dbReference>
<name>A0A326UIZ3_THEHA</name>
<dbReference type="OrthoDB" id="2637002at2"/>
<dbReference type="PANTHER" id="PTHR43227">
    <property type="entry name" value="BLL4140 PROTEIN"/>
    <property type="match status" value="1"/>
</dbReference>
<keyword evidence="4 7" id="KW-0812">Transmembrane</keyword>
<evidence type="ECO:0000259" key="9">
    <source>
        <dbReference type="PROSITE" id="PS50928"/>
    </source>
</evidence>
<dbReference type="Gene3D" id="1.10.3720.10">
    <property type="entry name" value="MetI-like"/>
    <property type="match status" value="1"/>
</dbReference>
<feature type="transmembrane region" description="Helical" evidence="7">
    <location>
        <begin position="50"/>
        <end position="68"/>
    </location>
</feature>
<keyword evidence="6 7" id="KW-0472">Membrane</keyword>
<evidence type="ECO:0000256" key="6">
    <source>
        <dbReference type="ARBA" id="ARBA00023136"/>
    </source>
</evidence>
<comment type="caution">
    <text evidence="10">The sequence shown here is derived from an EMBL/GenBank/DDBJ whole genome shotgun (WGS) entry which is preliminary data.</text>
</comment>
<evidence type="ECO:0000256" key="1">
    <source>
        <dbReference type="ARBA" id="ARBA00004651"/>
    </source>
</evidence>
<dbReference type="AlphaFoldDB" id="A0A326UIZ3"/>
<feature type="region of interest" description="Disordered" evidence="8">
    <location>
        <begin position="1"/>
        <end position="35"/>
    </location>
</feature>
<keyword evidence="5 7" id="KW-1133">Transmembrane helix</keyword>
<evidence type="ECO:0000256" key="4">
    <source>
        <dbReference type="ARBA" id="ARBA00022692"/>
    </source>
</evidence>
<reference evidence="10 11" key="1">
    <citation type="submission" date="2018-06" db="EMBL/GenBank/DDBJ databases">
        <title>Genomic Encyclopedia of Archaeal and Bacterial Type Strains, Phase II (KMG-II): from individual species to whole genera.</title>
        <authorList>
            <person name="Goeker M."/>
        </authorList>
    </citation>
    <scope>NUCLEOTIDE SEQUENCE [LARGE SCALE GENOMIC DNA]</scope>
    <source>
        <strain evidence="10 11">ATCC BAA-1881</strain>
    </source>
</reference>
<feature type="transmembrane region" description="Helical" evidence="7">
    <location>
        <begin position="250"/>
        <end position="271"/>
    </location>
</feature>
<sequence length="337" mass="37985">MAENLSVHSPTQAGNTIQSPAPDTQLSPQKALPKKRKQSRLLQQMWRERWIYVLALPGIVYFLLFHYWPLLGNIIAFQDYSPFLGYFRSTWVGFANFARLFTDPDILIVLKNTLVISLLQLIFVFPSGIILALLLNAVVSERLKRLMQSVVYLPHFLSWVIIVSIWQQIFGGDGFINHLITGTGGQPIDFLGNPNLFQPMIILQIIWKESGWSTIIFLAALSGINLQLYEAAVVDGASKWRRLWHITLPGIRNIIALLLILRIGSVLSTGFEQIFLQQKGMPMEVAEVIDTFVYSRGILNGEWGYTAAVALTKALIGLILIYTSNKIARKFGEEGLL</sequence>
<dbReference type="PANTHER" id="PTHR43227:SF11">
    <property type="entry name" value="BLL4140 PROTEIN"/>
    <property type="match status" value="1"/>
</dbReference>
<dbReference type="CDD" id="cd06261">
    <property type="entry name" value="TM_PBP2"/>
    <property type="match status" value="1"/>
</dbReference>
<gene>
    <name evidence="10" type="ORF">EI42_02115</name>
</gene>
<organism evidence="10 11">
    <name type="scientific">Thermosporothrix hazakensis</name>
    <dbReference type="NCBI Taxonomy" id="644383"/>
    <lineage>
        <taxon>Bacteria</taxon>
        <taxon>Bacillati</taxon>
        <taxon>Chloroflexota</taxon>
        <taxon>Ktedonobacteria</taxon>
        <taxon>Ktedonobacterales</taxon>
        <taxon>Thermosporotrichaceae</taxon>
        <taxon>Thermosporothrix</taxon>
    </lineage>
</organism>